<dbReference type="EMBL" id="KZ502480">
    <property type="protein sequence ID" value="PKU78002.1"/>
    <property type="molecule type" value="Genomic_DNA"/>
</dbReference>
<protein>
    <submittedName>
        <fullName evidence="6">Transcription factor bHLH92</fullName>
    </submittedName>
</protein>
<dbReference type="InterPro" id="IPR036638">
    <property type="entry name" value="HLH_DNA-bd_sf"/>
</dbReference>
<keyword evidence="3" id="KW-0804">Transcription</keyword>
<evidence type="ECO:0000313" key="6">
    <source>
        <dbReference type="EMBL" id="PKU78002.1"/>
    </source>
</evidence>
<name>A0A2I0WQR2_9ASPA</name>
<accession>A0A2I0WQR2</accession>
<dbReference type="GO" id="GO:0046983">
    <property type="term" value="F:protein dimerization activity"/>
    <property type="evidence" value="ECO:0007669"/>
    <property type="project" value="InterPro"/>
</dbReference>
<dbReference type="AlphaFoldDB" id="A0A2I0WQR2"/>
<reference evidence="6 7" key="1">
    <citation type="journal article" date="2016" name="Sci. Rep.">
        <title>The Dendrobium catenatum Lindl. genome sequence provides insights into polysaccharide synthase, floral development and adaptive evolution.</title>
        <authorList>
            <person name="Zhang G.Q."/>
            <person name="Xu Q."/>
            <person name="Bian C."/>
            <person name="Tsai W.C."/>
            <person name="Yeh C.M."/>
            <person name="Liu K.W."/>
            <person name="Yoshida K."/>
            <person name="Zhang L.S."/>
            <person name="Chang S.B."/>
            <person name="Chen F."/>
            <person name="Shi Y."/>
            <person name="Su Y.Y."/>
            <person name="Zhang Y.Q."/>
            <person name="Chen L.J."/>
            <person name="Yin Y."/>
            <person name="Lin M."/>
            <person name="Huang H."/>
            <person name="Deng H."/>
            <person name="Wang Z.W."/>
            <person name="Zhu S.L."/>
            <person name="Zhao X."/>
            <person name="Deng C."/>
            <person name="Niu S.C."/>
            <person name="Huang J."/>
            <person name="Wang M."/>
            <person name="Liu G.H."/>
            <person name="Yang H.J."/>
            <person name="Xiao X.J."/>
            <person name="Hsiao Y.Y."/>
            <person name="Wu W.L."/>
            <person name="Chen Y.Y."/>
            <person name="Mitsuda N."/>
            <person name="Ohme-Takagi M."/>
            <person name="Luo Y.B."/>
            <person name="Van de Peer Y."/>
            <person name="Liu Z.J."/>
        </authorList>
    </citation>
    <scope>NUCLEOTIDE SEQUENCE [LARGE SCALE GENOMIC DNA]</scope>
    <source>
        <tissue evidence="6">The whole plant</tissue>
    </source>
</reference>
<feature type="region of interest" description="Disordered" evidence="4">
    <location>
        <begin position="62"/>
        <end position="88"/>
    </location>
</feature>
<dbReference type="PANTHER" id="PTHR46665:SF6">
    <property type="entry name" value="TRANSCRIPTION FACTOR BHLH92"/>
    <property type="match status" value="1"/>
</dbReference>
<dbReference type="InterPro" id="IPR044658">
    <property type="entry name" value="bHLH92/bHLH041-like"/>
</dbReference>
<proteinExistence type="inferred from homology"/>
<dbReference type="PROSITE" id="PS50888">
    <property type="entry name" value="BHLH"/>
    <property type="match status" value="1"/>
</dbReference>
<keyword evidence="2" id="KW-0805">Transcription regulation</keyword>
<feature type="domain" description="BHLH" evidence="5">
    <location>
        <begin position="89"/>
        <end position="138"/>
    </location>
</feature>
<evidence type="ECO:0000256" key="3">
    <source>
        <dbReference type="ARBA" id="ARBA00023163"/>
    </source>
</evidence>
<dbReference type="Pfam" id="PF00010">
    <property type="entry name" value="HLH"/>
    <property type="match status" value="1"/>
</dbReference>
<dbReference type="Gene3D" id="4.10.280.10">
    <property type="entry name" value="Helix-loop-helix DNA-binding domain"/>
    <property type="match status" value="1"/>
</dbReference>
<dbReference type="InterPro" id="IPR011598">
    <property type="entry name" value="bHLH_dom"/>
</dbReference>
<dbReference type="Proteomes" id="UP000233837">
    <property type="component" value="Unassembled WGS sequence"/>
</dbReference>
<evidence type="ECO:0000256" key="2">
    <source>
        <dbReference type="ARBA" id="ARBA00023015"/>
    </source>
</evidence>
<reference evidence="6 7" key="2">
    <citation type="journal article" date="2017" name="Nature">
        <title>The Apostasia genome and the evolution of orchids.</title>
        <authorList>
            <person name="Zhang G.Q."/>
            <person name="Liu K.W."/>
            <person name="Li Z."/>
            <person name="Lohaus R."/>
            <person name="Hsiao Y.Y."/>
            <person name="Niu S.C."/>
            <person name="Wang J.Y."/>
            <person name="Lin Y.C."/>
            <person name="Xu Q."/>
            <person name="Chen L.J."/>
            <person name="Yoshida K."/>
            <person name="Fujiwara S."/>
            <person name="Wang Z.W."/>
            <person name="Zhang Y.Q."/>
            <person name="Mitsuda N."/>
            <person name="Wang M."/>
            <person name="Liu G.H."/>
            <person name="Pecoraro L."/>
            <person name="Huang H.X."/>
            <person name="Xiao X.J."/>
            <person name="Lin M."/>
            <person name="Wu X.Y."/>
            <person name="Wu W.L."/>
            <person name="Chen Y.Y."/>
            <person name="Chang S.B."/>
            <person name="Sakamoto S."/>
            <person name="Ohme-Takagi M."/>
            <person name="Yagi M."/>
            <person name="Zeng S.J."/>
            <person name="Shen C.Y."/>
            <person name="Yeh C.M."/>
            <person name="Luo Y.B."/>
            <person name="Tsai W.C."/>
            <person name="Van de Peer Y."/>
            <person name="Liu Z.J."/>
        </authorList>
    </citation>
    <scope>NUCLEOTIDE SEQUENCE [LARGE SCALE GENOMIC DNA]</scope>
    <source>
        <tissue evidence="6">The whole plant</tissue>
    </source>
</reference>
<dbReference type="SUPFAM" id="SSF47459">
    <property type="entry name" value="HLH, helix-loop-helix DNA-binding domain"/>
    <property type="match status" value="1"/>
</dbReference>
<keyword evidence="7" id="KW-1185">Reference proteome</keyword>
<gene>
    <name evidence="6" type="primary">BHLH92</name>
    <name evidence="6" type="ORF">MA16_Dca011622</name>
</gene>
<dbReference type="PANTHER" id="PTHR46665">
    <property type="entry name" value="TRANSCRIPTION FACTOR BHLH041-RELATED-RELATED"/>
    <property type="match status" value="1"/>
</dbReference>
<evidence type="ECO:0000259" key="5">
    <source>
        <dbReference type="PROSITE" id="PS50888"/>
    </source>
</evidence>
<evidence type="ECO:0000256" key="1">
    <source>
        <dbReference type="ARBA" id="ARBA00005510"/>
    </source>
</evidence>
<dbReference type="SMART" id="SM00353">
    <property type="entry name" value="HLH"/>
    <property type="match status" value="1"/>
</dbReference>
<organism evidence="6 7">
    <name type="scientific">Dendrobium catenatum</name>
    <dbReference type="NCBI Taxonomy" id="906689"/>
    <lineage>
        <taxon>Eukaryota</taxon>
        <taxon>Viridiplantae</taxon>
        <taxon>Streptophyta</taxon>
        <taxon>Embryophyta</taxon>
        <taxon>Tracheophyta</taxon>
        <taxon>Spermatophyta</taxon>
        <taxon>Magnoliopsida</taxon>
        <taxon>Liliopsida</taxon>
        <taxon>Asparagales</taxon>
        <taxon>Orchidaceae</taxon>
        <taxon>Epidendroideae</taxon>
        <taxon>Malaxideae</taxon>
        <taxon>Dendrobiinae</taxon>
        <taxon>Dendrobium</taxon>
    </lineage>
</organism>
<evidence type="ECO:0000313" key="7">
    <source>
        <dbReference type="Proteomes" id="UP000233837"/>
    </source>
</evidence>
<dbReference type="OrthoDB" id="1885111at2759"/>
<comment type="similarity">
    <text evidence="1">Belongs to the bHLH protein family.</text>
</comment>
<sequence length="243" mass="27330">MDPSSSTSPIFSAEEELSFNGELPLSVFSPDPLFDPLTSASLSLSDSSSSALSNYTKPPLKLNSVLQDDDNGGGNIHRSKRELNGEKNGRDFQHMMRERLRRERLSQSYQDLHSMLPLGTKACRNSILESTVMMVRELKIVEEEMQQRNKELLSMLKSKPATERSSEPSDEVEIKIKMPNTTSTVDSVINALHCLKGMDVKIRAIRSELSSEGDQELIMTIQSQMCESDEELETQAMTRRFLP</sequence>
<evidence type="ECO:0000256" key="4">
    <source>
        <dbReference type="SAM" id="MobiDB-lite"/>
    </source>
</evidence>